<feature type="signal peptide" evidence="1">
    <location>
        <begin position="1"/>
        <end position="17"/>
    </location>
</feature>
<gene>
    <name evidence="2" type="ORF">LSINAPIS_LOCUS520</name>
</gene>
<keyword evidence="1" id="KW-0732">Signal</keyword>
<evidence type="ECO:0008006" key="4">
    <source>
        <dbReference type="Google" id="ProtNLM"/>
    </source>
</evidence>
<dbReference type="EMBL" id="FZQP02000016">
    <property type="protein sequence ID" value="VVC86756.1"/>
    <property type="molecule type" value="Genomic_DNA"/>
</dbReference>
<keyword evidence="3" id="KW-1185">Reference proteome</keyword>
<name>A0A5E4PP98_9NEOP</name>
<dbReference type="Proteomes" id="UP000324832">
    <property type="component" value="Unassembled WGS sequence"/>
</dbReference>
<organism evidence="2 3">
    <name type="scientific">Leptidea sinapis</name>
    <dbReference type="NCBI Taxonomy" id="189913"/>
    <lineage>
        <taxon>Eukaryota</taxon>
        <taxon>Metazoa</taxon>
        <taxon>Ecdysozoa</taxon>
        <taxon>Arthropoda</taxon>
        <taxon>Hexapoda</taxon>
        <taxon>Insecta</taxon>
        <taxon>Pterygota</taxon>
        <taxon>Neoptera</taxon>
        <taxon>Endopterygota</taxon>
        <taxon>Lepidoptera</taxon>
        <taxon>Glossata</taxon>
        <taxon>Ditrysia</taxon>
        <taxon>Papilionoidea</taxon>
        <taxon>Pieridae</taxon>
        <taxon>Dismorphiinae</taxon>
        <taxon>Leptidea</taxon>
    </lineage>
</organism>
<dbReference type="AlphaFoldDB" id="A0A5E4PP98"/>
<proteinExistence type="predicted"/>
<feature type="chain" id="PRO_5022679303" description="Secreted protein" evidence="1">
    <location>
        <begin position="18"/>
        <end position="73"/>
    </location>
</feature>
<evidence type="ECO:0000313" key="2">
    <source>
        <dbReference type="EMBL" id="VVC86756.1"/>
    </source>
</evidence>
<accession>A0A5E4PP98</accession>
<sequence length="73" mass="7806">MLLKLLAISSITLAFQGDEHNDETVLRRVSVVYRGAVRVRPARRCCHDTGDPVLYSGCVAAPVASAVTHSASP</sequence>
<evidence type="ECO:0000313" key="3">
    <source>
        <dbReference type="Proteomes" id="UP000324832"/>
    </source>
</evidence>
<protein>
    <recommendedName>
        <fullName evidence="4">Secreted protein</fullName>
    </recommendedName>
</protein>
<reference evidence="2 3" key="1">
    <citation type="submission" date="2017-07" db="EMBL/GenBank/DDBJ databases">
        <authorList>
            <person name="Talla V."/>
            <person name="Backstrom N."/>
        </authorList>
    </citation>
    <scope>NUCLEOTIDE SEQUENCE [LARGE SCALE GENOMIC DNA]</scope>
</reference>
<evidence type="ECO:0000256" key="1">
    <source>
        <dbReference type="SAM" id="SignalP"/>
    </source>
</evidence>